<evidence type="ECO:0000313" key="2">
    <source>
        <dbReference type="EMBL" id="KAG0577774.1"/>
    </source>
</evidence>
<evidence type="ECO:0000313" key="3">
    <source>
        <dbReference type="Proteomes" id="UP000822688"/>
    </source>
</evidence>
<comment type="caution">
    <text evidence="2">The sequence shown here is derived from an EMBL/GenBank/DDBJ whole genome shotgun (WGS) entry which is preliminary data.</text>
</comment>
<gene>
    <name evidence="2" type="ORF">KC19_5G181000</name>
</gene>
<dbReference type="AlphaFoldDB" id="A0A8T0I2U6"/>
<reference evidence="2" key="1">
    <citation type="submission" date="2020-06" db="EMBL/GenBank/DDBJ databases">
        <title>WGS assembly of Ceratodon purpureus strain R40.</title>
        <authorList>
            <person name="Carey S.B."/>
            <person name="Jenkins J."/>
            <person name="Shu S."/>
            <person name="Lovell J.T."/>
            <person name="Sreedasyam A."/>
            <person name="Maumus F."/>
            <person name="Tiley G.P."/>
            <person name="Fernandez-Pozo N."/>
            <person name="Barry K."/>
            <person name="Chen C."/>
            <person name="Wang M."/>
            <person name="Lipzen A."/>
            <person name="Daum C."/>
            <person name="Saski C.A."/>
            <person name="Payton A.C."/>
            <person name="Mcbreen J.C."/>
            <person name="Conrad R.E."/>
            <person name="Kollar L.M."/>
            <person name="Olsson S."/>
            <person name="Huttunen S."/>
            <person name="Landis J.B."/>
            <person name="Wickett N.J."/>
            <person name="Johnson M.G."/>
            <person name="Rensing S.A."/>
            <person name="Grimwood J."/>
            <person name="Schmutz J."/>
            <person name="Mcdaniel S.F."/>
        </authorList>
    </citation>
    <scope>NUCLEOTIDE SEQUENCE</scope>
    <source>
        <strain evidence="2">R40</strain>
    </source>
</reference>
<organism evidence="2 3">
    <name type="scientific">Ceratodon purpureus</name>
    <name type="common">Fire moss</name>
    <name type="synonym">Dicranum purpureum</name>
    <dbReference type="NCBI Taxonomy" id="3225"/>
    <lineage>
        <taxon>Eukaryota</taxon>
        <taxon>Viridiplantae</taxon>
        <taxon>Streptophyta</taxon>
        <taxon>Embryophyta</taxon>
        <taxon>Bryophyta</taxon>
        <taxon>Bryophytina</taxon>
        <taxon>Bryopsida</taxon>
        <taxon>Dicranidae</taxon>
        <taxon>Pseudoditrichales</taxon>
        <taxon>Ditrichaceae</taxon>
        <taxon>Ceratodon</taxon>
    </lineage>
</organism>
<accession>A0A8T0I2U6</accession>
<sequence length="115" mass="12442">MLPPLQLRSALSRTLRCQSISRNSKYLQNESAEAPSLQWHRNPKPPAPVRTTGALIDLHAPNSRRVTGAAFVVELAGASCGGARRRGDTSALAPPLSPSPSVCVCLRLSRRELEF</sequence>
<keyword evidence="3" id="KW-1185">Reference proteome</keyword>
<evidence type="ECO:0000256" key="1">
    <source>
        <dbReference type="SAM" id="MobiDB-lite"/>
    </source>
</evidence>
<dbReference type="Proteomes" id="UP000822688">
    <property type="component" value="Chromosome 5"/>
</dbReference>
<protein>
    <submittedName>
        <fullName evidence="2">Uncharacterized protein</fullName>
    </submittedName>
</protein>
<proteinExistence type="predicted"/>
<name>A0A8T0I2U6_CERPU</name>
<feature type="non-terminal residue" evidence="2">
    <location>
        <position position="115"/>
    </location>
</feature>
<dbReference type="EMBL" id="CM026425">
    <property type="protein sequence ID" value="KAG0577774.1"/>
    <property type="molecule type" value="Genomic_DNA"/>
</dbReference>
<feature type="region of interest" description="Disordered" evidence="1">
    <location>
        <begin position="26"/>
        <end position="50"/>
    </location>
</feature>